<name>A0A1I2CD83_9ACTN</name>
<dbReference type="Gene3D" id="2.40.128.150">
    <property type="entry name" value="Cysteine proteinases"/>
    <property type="match status" value="1"/>
</dbReference>
<dbReference type="Gene3D" id="3.30.2140.10">
    <property type="entry name" value="Arylamine N-acetyltransferase"/>
    <property type="match status" value="1"/>
</dbReference>
<dbReference type="PRINTS" id="PR01543">
    <property type="entry name" value="ANATRNSFRASE"/>
</dbReference>
<dbReference type="InterPro" id="IPR001447">
    <property type="entry name" value="Arylamine_N-AcTrfase"/>
</dbReference>
<dbReference type="EMBL" id="FOMZ01000021">
    <property type="protein sequence ID" value="SFE66317.1"/>
    <property type="molecule type" value="Genomic_DNA"/>
</dbReference>
<dbReference type="GO" id="GO:0016407">
    <property type="term" value="F:acetyltransferase activity"/>
    <property type="evidence" value="ECO:0007669"/>
    <property type="project" value="InterPro"/>
</dbReference>
<gene>
    <name evidence="3" type="ORF">SAMN04487819_12126</name>
</gene>
<evidence type="ECO:0000313" key="3">
    <source>
        <dbReference type="EMBL" id="SFE66317.1"/>
    </source>
</evidence>
<proteinExistence type="inferred from homology"/>
<dbReference type="RefSeq" id="WP_092930033.1">
    <property type="nucleotide sequence ID" value="NZ_FOMZ01000021.1"/>
</dbReference>
<dbReference type="SUPFAM" id="SSF54001">
    <property type="entry name" value="Cysteine proteinases"/>
    <property type="match status" value="1"/>
</dbReference>
<evidence type="ECO:0000256" key="1">
    <source>
        <dbReference type="ARBA" id="ARBA00006547"/>
    </source>
</evidence>
<dbReference type="Proteomes" id="UP000198716">
    <property type="component" value="Unassembled WGS sequence"/>
</dbReference>
<evidence type="ECO:0000256" key="2">
    <source>
        <dbReference type="RuleBase" id="RU003452"/>
    </source>
</evidence>
<accession>A0A1I2CD83</accession>
<dbReference type="Pfam" id="PF00797">
    <property type="entry name" value="Acetyltransf_2"/>
    <property type="match status" value="1"/>
</dbReference>
<dbReference type="AlphaFoldDB" id="A0A1I2CD83"/>
<comment type="similarity">
    <text evidence="1 2">Belongs to the arylamine N-acetyltransferase family.</text>
</comment>
<dbReference type="InterPro" id="IPR038765">
    <property type="entry name" value="Papain-like_cys_pep_sf"/>
</dbReference>
<dbReference type="PANTHER" id="PTHR11786:SF0">
    <property type="entry name" value="ARYLAMINE N-ACETYLTRANSFERASE 4-RELATED"/>
    <property type="match status" value="1"/>
</dbReference>
<evidence type="ECO:0000313" key="4">
    <source>
        <dbReference type="Proteomes" id="UP000198716"/>
    </source>
</evidence>
<protein>
    <submittedName>
        <fullName evidence="3">N-hydroxyarylamine O-acetyltransferase</fullName>
    </submittedName>
</protein>
<organism evidence="3 4">
    <name type="scientific">Actinopolyspora alba</name>
    <dbReference type="NCBI Taxonomy" id="673379"/>
    <lineage>
        <taxon>Bacteria</taxon>
        <taxon>Bacillati</taxon>
        <taxon>Actinomycetota</taxon>
        <taxon>Actinomycetes</taxon>
        <taxon>Actinopolysporales</taxon>
        <taxon>Actinopolysporaceae</taxon>
        <taxon>Actinopolyspora</taxon>
        <taxon>Actinopolyspora alba group</taxon>
    </lineage>
</organism>
<reference evidence="4" key="1">
    <citation type="submission" date="2016-10" db="EMBL/GenBank/DDBJ databases">
        <authorList>
            <person name="Varghese N."/>
            <person name="Submissions S."/>
        </authorList>
    </citation>
    <scope>NUCLEOTIDE SEQUENCE [LARGE SCALE GENOMIC DNA]</scope>
    <source>
        <strain evidence="4">DSM 45004</strain>
    </source>
</reference>
<dbReference type="PANTHER" id="PTHR11786">
    <property type="entry name" value="N-HYDROXYARYLAMINE O-ACETYLTRANSFERASE"/>
    <property type="match status" value="1"/>
</dbReference>
<keyword evidence="3" id="KW-0808">Transferase</keyword>
<keyword evidence="4" id="KW-1185">Reference proteome</keyword>
<sequence>MSAGARCAWKSDEVDLERYLTRIGYTSGRAATTTALLALHRSHVTSIPFETIDIVRRRPVSLELPDVQEKLVNRLRGGYCYEHVVLFAAVLERFGFGVTGLHARVTADALRLLGLRKPQRDTSDDSRPAPRPNTHAVLRVTTIDSPNPWLCDVGFGGGPLEPVELVENGSSEQRGWDFFLRCERTEIGTDLWRLRQYGPTGWLDRYTFTMTPQYTVDYEVGNHYLTTHPSSVFRRNLFVQRFLPERHDILHGTTWFTVRPDQPPVEKLMSPEEVPGFIHDFFGIDAEVGNWFVPSF</sequence>